<keyword evidence="2" id="KW-0732">Signal</keyword>
<proteinExistence type="predicted"/>
<feature type="compositionally biased region" description="Basic residues" evidence="1">
    <location>
        <begin position="46"/>
        <end position="56"/>
    </location>
</feature>
<organism evidence="3 4">
    <name type="scientific">Panicum virgatum</name>
    <name type="common">Blackwell switchgrass</name>
    <dbReference type="NCBI Taxonomy" id="38727"/>
    <lineage>
        <taxon>Eukaryota</taxon>
        <taxon>Viridiplantae</taxon>
        <taxon>Streptophyta</taxon>
        <taxon>Embryophyta</taxon>
        <taxon>Tracheophyta</taxon>
        <taxon>Spermatophyta</taxon>
        <taxon>Magnoliopsida</taxon>
        <taxon>Liliopsida</taxon>
        <taxon>Poales</taxon>
        <taxon>Poaceae</taxon>
        <taxon>PACMAD clade</taxon>
        <taxon>Panicoideae</taxon>
        <taxon>Panicodae</taxon>
        <taxon>Paniceae</taxon>
        <taxon>Panicinae</taxon>
        <taxon>Panicum</taxon>
        <taxon>Panicum sect. Hiantes</taxon>
    </lineage>
</organism>
<evidence type="ECO:0000256" key="1">
    <source>
        <dbReference type="SAM" id="MobiDB-lite"/>
    </source>
</evidence>
<name>A0A8T0SF95_PANVG</name>
<gene>
    <name evidence="3" type="ORF">PVAP13_5KG209614</name>
</gene>
<evidence type="ECO:0000256" key="2">
    <source>
        <dbReference type="SAM" id="SignalP"/>
    </source>
</evidence>
<feature type="region of interest" description="Disordered" evidence="1">
    <location>
        <begin position="41"/>
        <end position="102"/>
    </location>
</feature>
<sequence length="154" mass="16474">MGPTCQPVGPTCQSLHSLSLSISLVSLFTGNTRAVLPPAAAYSRRQPARRLARSRRPPLLPPSQLLAPARQHQCRHNGGGGNDEQHRREASGQVRSPPHLAPCPTRFCPTPPHPLAARQLAQMPPRLPCSALGRALPPQKISHCRGGPTSIPLA</sequence>
<keyword evidence="4" id="KW-1185">Reference proteome</keyword>
<accession>A0A8T0SF95</accession>
<dbReference type="Proteomes" id="UP000823388">
    <property type="component" value="Chromosome 5K"/>
</dbReference>
<reference evidence="3" key="1">
    <citation type="submission" date="2020-05" db="EMBL/GenBank/DDBJ databases">
        <title>WGS assembly of Panicum virgatum.</title>
        <authorList>
            <person name="Lovell J.T."/>
            <person name="Jenkins J."/>
            <person name="Shu S."/>
            <person name="Juenger T.E."/>
            <person name="Schmutz J."/>
        </authorList>
    </citation>
    <scope>NUCLEOTIDE SEQUENCE</scope>
    <source>
        <strain evidence="3">AP13</strain>
    </source>
</reference>
<feature type="chain" id="PRO_5035787732" evidence="2">
    <location>
        <begin position="35"/>
        <end position="154"/>
    </location>
</feature>
<evidence type="ECO:0000313" key="4">
    <source>
        <dbReference type="Proteomes" id="UP000823388"/>
    </source>
</evidence>
<dbReference type="AlphaFoldDB" id="A0A8T0SF95"/>
<dbReference type="EMBL" id="CM029045">
    <property type="protein sequence ID" value="KAG2596897.1"/>
    <property type="molecule type" value="Genomic_DNA"/>
</dbReference>
<comment type="caution">
    <text evidence="3">The sequence shown here is derived from an EMBL/GenBank/DDBJ whole genome shotgun (WGS) entry which is preliminary data.</text>
</comment>
<protein>
    <submittedName>
        <fullName evidence="3">Uncharacterized protein</fullName>
    </submittedName>
</protein>
<feature type="signal peptide" evidence="2">
    <location>
        <begin position="1"/>
        <end position="34"/>
    </location>
</feature>
<evidence type="ECO:0000313" key="3">
    <source>
        <dbReference type="EMBL" id="KAG2596897.1"/>
    </source>
</evidence>
<feature type="compositionally biased region" description="Low complexity" evidence="1">
    <location>
        <begin position="62"/>
        <end position="71"/>
    </location>
</feature>